<evidence type="ECO:0000256" key="2">
    <source>
        <dbReference type="SAM" id="SignalP"/>
    </source>
</evidence>
<feature type="signal peptide" evidence="2">
    <location>
        <begin position="1"/>
        <end position="33"/>
    </location>
</feature>
<protein>
    <submittedName>
        <fullName evidence="3">Uncharacterized protein</fullName>
    </submittedName>
</protein>
<dbReference type="AlphaFoldDB" id="A0A7W9JK17"/>
<dbReference type="EMBL" id="JACHMW010000001">
    <property type="protein sequence ID" value="MBB5848652.1"/>
    <property type="molecule type" value="Genomic_DNA"/>
</dbReference>
<feature type="compositionally biased region" description="Low complexity" evidence="1">
    <location>
        <begin position="38"/>
        <end position="64"/>
    </location>
</feature>
<organism evidence="3 4">
    <name type="scientific">Micrococcus endophyticus</name>
    <dbReference type="NCBI Taxonomy" id="455343"/>
    <lineage>
        <taxon>Bacteria</taxon>
        <taxon>Bacillati</taxon>
        <taxon>Actinomycetota</taxon>
        <taxon>Actinomycetes</taxon>
        <taxon>Micrococcales</taxon>
        <taxon>Micrococcaceae</taxon>
        <taxon>Micrococcus</taxon>
    </lineage>
</organism>
<dbReference type="Proteomes" id="UP000567246">
    <property type="component" value="Unassembled WGS sequence"/>
</dbReference>
<sequence>MNRQRLMALTSLTLLCVAALAGALLLWTFTRPAATPEGQAAAATTPAPASASMSTTTPTPTAGPLSYAPANKAEEVAVEAARIMTTWKPAEDLDESASAPRAAHLMTPARAKKILVSDRGTSTPEWIAAAEGNWTSEPNVTIVPDSDPNAIYVNVTWTWREPGGKTHDGHTRRMFVFQMTDDKKNPQISDYTWQNLF</sequence>
<feature type="chain" id="PRO_5031362170" evidence="2">
    <location>
        <begin position="34"/>
        <end position="197"/>
    </location>
</feature>
<reference evidence="3 4" key="1">
    <citation type="submission" date="2020-08" db="EMBL/GenBank/DDBJ databases">
        <title>Sequencing the genomes of 1000 actinobacteria strains.</title>
        <authorList>
            <person name="Klenk H.-P."/>
        </authorList>
    </citation>
    <scope>NUCLEOTIDE SEQUENCE [LARGE SCALE GENOMIC DNA]</scope>
    <source>
        <strain evidence="3 4">DSM 17945</strain>
    </source>
</reference>
<gene>
    <name evidence="3" type="ORF">HDA33_001216</name>
</gene>
<dbReference type="RefSeq" id="WP_184171877.1">
    <property type="nucleotide sequence ID" value="NZ_BAABAG010000007.1"/>
</dbReference>
<evidence type="ECO:0000313" key="3">
    <source>
        <dbReference type="EMBL" id="MBB5848652.1"/>
    </source>
</evidence>
<name>A0A7W9JK17_9MICC</name>
<proteinExistence type="predicted"/>
<keyword evidence="2" id="KW-0732">Signal</keyword>
<evidence type="ECO:0000313" key="4">
    <source>
        <dbReference type="Proteomes" id="UP000567246"/>
    </source>
</evidence>
<comment type="caution">
    <text evidence="3">The sequence shown here is derived from an EMBL/GenBank/DDBJ whole genome shotgun (WGS) entry which is preliminary data.</text>
</comment>
<keyword evidence="4" id="KW-1185">Reference proteome</keyword>
<accession>A0A7W9JK17</accession>
<evidence type="ECO:0000256" key="1">
    <source>
        <dbReference type="SAM" id="MobiDB-lite"/>
    </source>
</evidence>
<feature type="region of interest" description="Disordered" evidence="1">
    <location>
        <begin position="38"/>
        <end position="67"/>
    </location>
</feature>